<dbReference type="KEGG" id="cmb:CSW64_07460"/>
<feature type="signal peptide" evidence="1">
    <location>
        <begin position="1"/>
        <end position="20"/>
    </location>
</feature>
<evidence type="ECO:0000256" key="1">
    <source>
        <dbReference type="SAM" id="SignalP"/>
    </source>
</evidence>
<reference evidence="2 3" key="1">
    <citation type="submission" date="2017-10" db="EMBL/GenBank/DDBJ databases">
        <title>Genome sequence of Caulobacter mirabilis FWC38.</title>
        <authorList>
            <person name="Fiebig A."/>
            <person name="Crosson S."/>
        </authorList>
    </citation>
    <scope>NUCLEOTIDE SEQUENCE [LARGE SCALE GENOMIC DNA]</scope>
    <source>
        <strain evidence="2 3">FWC 38</strain>
    </source>
</reference>
<keyword evidence="1" id="KW-0732">Signal</keyword>
<dbReference type="AlphaFoldDB" id="A0A2D2AW93"/>
<name>A0A2D2AW93_9CAUL</name>
<feature type="chain" id="PRO_5013695945" evidence="1">
    <location>
        <begin position="21"/>
        <end position="162"/>
    </location>
</feature>
<keyword evidence="3" id="KW-1185">Reference proteome</keyword>
<sequence>MTRITPGLAAALTLISPSFAAADSFTPPNGPIQFEGDMVLSQSGVSLPPCLVAMHLSFHGTGALVLDARATGVFCVNWTFPNPPWGIEVVTPSGPPGEPATRLRLWNIRAQFYAPCFGDVLVDWNAGPPATITFPPGTTLPGGCGLSGVMEQVDGPPLTITK</sequence>
<evidence type="ECO:0000313" key="3">
    <source>
        <dbReference type="Proteomes" id="UP000228945"/>
    </source>
</evidence>
<evidence type="ECO:0000313" key="2">
    <source>
        <dbReference type="EMBL" id="ATQ42266.1"/>
    </source>
</evidence>
<dbReference type="EMBL" id="CP024201">
    <property type="protein sequence ID" value="ATQ42266.1"/>
    <property type="molecule type" value="Genomic_DNA"/>
</dbReference>
<protein>
    <submittedName>
        <fullName evidence="2">Uncharacterized protein</fullName>
    </submittedName>
</protein>
<dbReference type="RefSeq" id="WP_099621523.1">
    <property type="nucleotide sequence ID" value="NZ_CP024201.1"/>
</dbReference>
<gene>
    <name evidence="2" type="ORF">CSW64_07460</name>
</gene>
<organism evidence="2 3">
    <name type="scientific">Caulobacter mirabilis</name>
    <dbReference type="NCBI Taxonomy" id="69666"/>
    <lineage>
        <taxon>Bacteria</taxon>
        <taxon>Pseudomonadati</taxon>
        <taxon>Pseudomonadota</taxon>
        <taxon>Alphaproteobacteria</taxon>
        <taxon>Caulobacterales</taxon>
        <taxon>Caulobacteraceae</taxon>
        <taxon>Caulobacter</taxon>
    </lineage>
</organism>
<proteinExistence type="predicted"/>
<dbReference type="Proteomes" id="UP000228945">
    <property type="component" value="Chromosome"/>
</dbReference>
<accession>A0A2D2AW93</accession>